<proteinExistence type="predicted"/>
<name>A0A0F9T193_9ZZZZ</name>
<dbReference type="AlphaFoldDB" id="A0A0F9T193"/>
<reference evidence="1" key="1">
    <citation type="journal article" date="2015" name="Nature">
        <title>Complex archaea that bridge the gap between prokaryotes and eukaryotes.</title>
        <authorList>
            <person name="Spang A."/>
            <person name="Saw J.H."/>
            <person name="Jorgensen S.L."/>
            <person name="Zaremba-Niedzwiedzka K."/>
            <person name="Martijn J."/>
            <person name="Lind A.E."/>
            <person name="van Eijk R."/>
            <person name="Schleper C."/>
            <person name="Guy L."/>
            <person name="Ettema T.J."/>
        </authorList>
    </citation>
    <scope>NUCLEOTIDE SEQUENCE</scope>
</reference>
<gene>
    <name evidence="1" type="ORF">LCGC14_0709810</name>
</gene>
<comment type="caution">
    <text evidence="1">The sequence shown here is derived from an EMBL/GenBank/DDBJ whole genome shotgun (WGS) entry which is preliminary data.</text>
</comment>
<protein>
    <submittedName>
        <fullName evidence="1">Uncharacterized protein</fullName>
    </submittedName>
</protein>
<evidence type="ECO:0000313" key="1">
    <source>
        <dbReference type="EMBL" id="KKN42771.1"/>
    </source>
</evidence>
<sequence length="148" mass="17149">MGACVKHKTEGWDGNPARILRSWLKEQGFTIDQALAEYFDEMERYCDELVDIPVETYWNGERTECTKVRVVVGKSGAPTWWCAELEGQERNAVKVRYNNQTFYLDDDAFPEDAFTQEHKAGAGWRKVTEGHGCPDYYHAELPVKWEVH</sequence>
<organism evidence="1">
    <name type="scientific">marine sediment metagenome</name>
    <dbReference type="NCBI Taxonomy" id="412755"/>
    <lineage>
        <taxon>unclassified sequences</taxon>
        <taxon>metagenomes</taxon>
        <taxon>ecological metagenomes</taxon>
    </lineage>
</organism>
<accession>A0A0F9T193</accession>
<dbReference type="EMBL" id="LAZR01001557">
    <property type="protein sequence ID" value="KKN42771.1"/>
    <property type="molecule type" value="Genomic_DNA"/>
</dbReference>